<protein>
    <submittedName>
        <fullName evidence="1">Uncharacterized protein</fullName>
    </submittedName>
</protein>
<sequence>MSIPPLVLADPFAALSINGQPRGPVQIKFNPIHVVHVDEPTSIALQPSTSPPTSVQQLTLKQLTESTYTINLHLTTSSLRKLQQGRRKFIRDIERVIDSIPHITELIVVVTLDRIHQNLVNTRENVTDLFWTTTNASLFYRHSLIKYTASMEGNQYVANNGDEVRALLEDLTFMT</sequence>
<name>A0A517L0D4_9PEZI</name>
<reference evidence="1 2" key="1">
    <citation type="submission" date="2019-07" db="EMBL/GenBank/DDBJ databases">
        <title>Finished genome of Venturia effusa.</title>
        <authorList>
            <person name="Young C.A."/>
            <person name="Cox M.P."/>
            <person name="Ganley A.R.D."/>
            <person name="David W.J."/>
        </authorList>
    </citation>
    <scope>NUCLEOTIDE SEQUENCE [LARGE SCALE GENOMIC DNA]</scope>
    <source>
        <strain evidence="2">albino</strain>
    </source>
</reference>
<evidence type="ECO:0000313" key="1">
    <source>
        <dbReference type="EMBL" id="QDS69087.1"/>
    </source>
</evidence>
<organism evidence="1 2">
    <name type="scientific">Venturia effusa</name>
    <dbReference type="NCBI Taxonomy" id="50376"/>
    <lineage>
        <taxon>Eukaryota</taxon>
        <taxon>Fungi</taxon>
        <taxon>Dikarya</taxon>
        <taxon>Ascomycota</taxon>
        <taxon>Pezizomycotina</taxon>
        <taxon>Dothideomycetes</taxon>
        <taxon>Pleosporomycetidae</taxon>
        <taxon>Venturiales</taxon>
        <taxon>Venturiaceae</taxon>
        <taxon>Venturia</taxon>
    </lineage>
</organism>
<evidence type="ECO:0000313" key="2">
    <source>
        <dbReference type="Proteomes" id="UP000316270"/>
    </source>
</evidence>
<keyword evidence="2" id="KW-1185">Reference proteome</keyword>
<dbReference type="Proteomes" id="UP000316270">
    <property type="component" value="Chromosome 2"/>
</dbReference>
<dbReference type="OrthoDB" id="10365860at2759"/>
<proteinExistence type="predicted"/>
<dbReference type="AlphaFoldDB" id="A0A517L0D4"/>
<gene>
    <name evidence="1" type="ORF">FKW77_010104</name>
</gene>
<dbReference type="EMBL" id="CP042186">
    <property type="protein sequence ID" value="QDS69087.1"/>
    <property type="molecule type" value="Genomic_DNA"/>
</dbReference>
<accession>A0A517L0D4</accession>